<gene>
    <name evidence="8" type="ORF">PENSTE_c005G04588</name>
</gene>
<proteinExistence type="inferred from homology"/>
<dbReference type="GO" id="GO:0004040">
    <property type="term" value="F:amidase activity"/>
    <property type="evidence" value="ECO:0007669"/>
    <property type="project" value="UniProtKB-EC"/>
</dbReference>
<feature type="active site" description="Charge relay system" evidence="5">
    <location>
        <position position="137"/>
    </location>
</feature>
<dbReference type="OrthoDB" id="6428749at2759"/>
<feature type="domain" description="Amidase" evidence="7">
    <location>
        <begin position="82"/>
        <end position="531"/>
    </location>
</feature>
<comment type="similarity">
    <text evidence="2">Belongs to the amidase family.</text>
</comment>
<dbReference type="Proteomes" id="UP000191285">
    <property type="component" value="Unassembled WGS sequence"/>
</dbReference>
<evidence type="ECO:0000256" key="2">
    <source>
        <dbReference type="ARBA" id="ARBA00009199"/>
    </source>
</evidence>
<dbReference type="InterPro" id="IPR020556">
    <property type="entry name" value="Amidase_CS"/>
</dbReference>
<dbReference type="Gene3D" id="3.90.1300.10">
    <property type="entry name" value="Amidase signature (AS) domain"/>
    <property type="match status" value="1"/>
</dbReference>
<dbReference type="PANTHER" id="PTHR46072:SF1">
    <property type="entry name" value="AMIDASE"/>
    <property type="match status" value="1"/>
</dbReference>
<sequence>MTTPADPHWKPTILAKRNTQINSIPPSWRLPENALKDPSASSIQVIQSSGILTPDELAWTETTDIRELVSLITSRRVSSEQLTTAFCKRAAIAQQVTNCLTEIFFDKALSDARILDQHLERTGKVVGPLHGIPVSVKDRFDVEGVDTTVGWVGLIGKPARKSSSIVQLLEAMGAVMYVKTNIPQSLMMADSYNHVFGQSVNALNTALISGGSSGGEGALLGSCASVLGIGTDIGGSIRVPSDLQGLYSIFPTTGRVPWDCSFLHQHYLVPPVAGPMSTSLATSEYFMERLLASEPWNLDPAAIPIPWRKDLASPPTERKLKLGVVYDDGVVKPQPPIARAMRETVQALRDAGHEVIEWDTTLHTPATNLWTKAILGDGGAHCRKLCAIIDEPLIEGMLVGVEKDTLSLEEREEVEREKNELQSRMLSQWVGTGIDALLMPVLPWVGYKPKTWVKSSQWVGYTAMWNLLDYAGVTVPVGRADKELDSGDGEWEAYVGRNESDEFNHEQYAIELVHGMPICVQIVGGRFGEEKAVAVGKVIDELMNKTPFHPVKQASK</sequence>
<evidence type="ECO:0000256" key="1">
    <source>
        <dbReference type="ARBA" id="ARBA00001311"/>
    </source>
</evidence>
<keyword evidence="4" id="KW-0378">Hydrolase</keyword>
<keyword evidence="9" id="KW-1185">Reference proteome</keyword>
<evidence type="ECO:0000256" key="6">
    <source>
        <dbReference type="PIRSR" id="PIRSR001221-2"/>
    </source>
</evidence>
<reference evidence="9" key="1">
    <citation type="journal article" date="2017" name="Nat. Microbiol.">
        <title>Global analysis of biosynthetic gene clusters reveals vast potential of secondary metabolite production in Penicillium species.</title>
        <authorList>
            <person name="Nielsen J.C."/>
            <person name="Grijseels S."/>
            <person name="Prigent S."/>
            <person name="Ji B."/>
            <person name="Dainat J."/>
            <person name="Nielsen K.F."/>
            <person name="Frisvad J.C."/>
            <person name="Workman M."/>
            <person name="Nielsen J."/>
        </authorList>
    </citation>
    <scope>NUCLEOTIDE SEQUENCE [LARGE SCALE GENOMIC DNA]</scope>
    <source>
        <strain evidence="9">IBT 24891</strain>
    </source>
</reference>
<evidence type="ECO:0000256" key="4">
    <source>
        <dbReference type="ARBA" id="ARBA00022801"/>
    </source>
</evidence>
<feature type="binding site" evidence="6">
    <location>
        <position position="212"/>
    </location>
    <ligand>
        <name>substrate</name>
    </ligand>
</feature>
<organism evidence="8 9">
    <name type="scientific">Penicillium steckii</name>
    <dbReference type="NCBI Taxonomy" id="303698"/>
    <lineage>
        <taxon>Eukaryota</taxon>
        <taxon>Fungi</taxon>
        <taxon>Dikarya</taxon>
        <taxon>Ascomycota</taxon>
        <taxon>Pezizomycotina</taxon>
        <taxon>Eurotiomycetes</taxon>
        <taxon>Eurotiomycetidae</taxon>
        <taxon>Eurotiales</taxon>
        <taxon>Aspergillaceae</taxon>
        <taxon>Penicillium</taxon>
    </lineage>
</organism>
<comment type="caution">
    <text evidence="8">The sequence shown here is derived from an EMBL/GenBank/DDBJ whole genome shotgun (WGS) entry which is preliminary data.</text>
</comment>
<dbReference type="PANTHER" id="PTHR46072">
    <property type="entry name" value="AMIDASE-RELATED-RELATED"/>
    <property type="match status" value="1"/>
</dbReference>
<accession>A0A1V6TJS3</accession>
<comment type="catalytic activity">
    <reaction evidence="1">
        <text>a monocarboxylic acid amide + H2O = a monocarboxylate + NH4(+)</text>
        <dbReference type="Rhea" id="RHEA:12020"/>
        <dbReference type="ChEBI" id="CHEBI:15377"/>
        <dbReference type="ChEBI" id="CHEBI:28938"/>
        <dbReference type="ChEBI" id="CHEBI:35757"/>
        <dbReference type="ChEBI" id="CHEBI:83628"/>
        <dbReference type="EC" id="3.5.1.4"/>
    </reaction>
</comment>
<dbReference type="PROSITE" id="PS00571">
    <property type="entry name" value="AMIDASES"/>
    <property type="match status" value="1"/>
</dbReference>
<dbReference type="PIRSF" id="PIRSF001221">
    <property type="entry name" value="Amidase_fungi"/>
    <property type="match status" value="1"/>
</dbReference>
<name>A0A1V6TJS3_9EURO</name>
<dbReference type="AlphaFoldDB" id="A0A1V6TJS3"/>
<dbReference type="STRING" id="303698.A0A1V6TJS3"/>
<dbReference type="InterPro" id="IPR036928">
    <property type="entry name" value="AS_sf"/>
</dbReference>
<dbReference type="EC" id="3.5.1.4" evidence="3"/>
<evidence type="ECO:0000256" key="3">
    <source>
        <dbReference type="ARBA" id="ARBA00012922"/>
    </source>
</evidence>
<dbReference type="InterPro" id="IPR023631">
    <property type="entry name" value="Amidase_dom"/>
</dbReference>
<protein>
    <recommendedName>
        <fullName evidence="3">amidase</fullName>
        <ecNumber evidence="3">3.5.1.4</ecNumber>
    </recommendedName>
</protein>
<evidence type="ECO:0000313" key="9">
    <source>
        <dbReference type="Proteomes" id="UP000191285"/>
    </source>
</evidence>
<feature type="binding site" evidence="6">
    <location>
        <position position="186"/>
    </location>
    <ligand>
        <name>substrate</name>
    </ligand>
</feature>
<evidence type="ECO:0000256" key="5">
    <source>
        <dbReference type="PIRSR" id="PIRSR001221-1"/>
    </source>
</evidence>
<evidence type="ECO:0000259" key="7">
    <source>
        <dbReference type="Pfam" id="PF01425"/>
    </source>
</evidence>
<dbReference type="Pfam" id="PF01425">
    <property type="entry name" value="Amidase"/>
    <property type="match status" value="1"/>
</dbReference>
<dbReference type="EMBL" id="MLKD01000005">
    <property type="protein sequence ID" value="OQE26254.1"/>
    <property type="molecule type" value="Genomic_DNA"/>
</dbReference>
<feature type="active site" description="Acyl-ester intermediate" evidence="5">
    <location>
        <position position="236"/>
    </location>
</feature>
<feature type="active site" description="Charge relay system" evidence="5">
    <location>
        <position position="212"/>
    </location>
</feature>
<feature type="binding site" evidence="6">
    <location>
        <begin position="233"/>
        <end position="236"/>
    </location>
    <ligand>
        <name>substrate</name>
    </ligand>
</feature>
<dbReference type="SUPFAM" id="SSF75304">
    <property type="entry name" value="Amidase signature (AS) enzymes"/>
    <property type="match status" value="1"/>
</dbReference>
<evidence type="ECO:0000313" key="8">
    <source>
        <dbReference type="EMBL" id="OQE26254.1"/>
    </source>
</evidence>